<evidence type="ECO:0000256" key="5">
    <source>
        <dbReference type="ARBA" id="ARBA00022833"/>
    </source>
</evidence>
<comment type="similarity">
    <text evidence="1">Belongs to the peptidase M20A family.</text>
</comment>
<dbReference type="InterPro" id="IPR047177">
    <property type="entry name" value="Pept_M20A"/>
</dbReference>
<reference evidence="7" key="1">
    <citation type="submission" date="2020-02" db="EMBL/GenBank/DDBJ databases">
        <title>Draft genome sequence of Candidatus Afipia apatlaquensis IBT-C3, a potential strain for decolorization of textile dyes.</title>
        <authorList>
            <person name="Sanchez-Reyes A."/>
            <person name="Breton-Deval L."/>
            <person name="Mangelson H."/>
            <person name="Sanchez-Flores A."/>
        </authorList>
    </citation>
    <scope>NUCLEOTIDE SEQUENCE [LARGE SCALE GENOMIC DNA]</scope>
    <source>
        <strain evidence="7">IBT-C3</strain>
    </source>
</reference>
<keyword evidence="8" id="KW-1185">Reference proteome</keyword>
<evidence type="ECO:0000256" key="6">
    <source>
        <dbReference type="SAM" id="Phobius"/>
    </source>
</evidence>
<comment type="caution">
    <text evidence="7">The sequence shown here is derived from an EMBL/GenBank/DDBJ whole genome shotgun (WGS) entry which is preliminary data.</text>
</comment>
<keyword evidence="3" id="KW-0479">Metal-binding</keyword>
<accession>A0A7C9RDV2</accession>
<dbReference type="InterPro" id="IPR002933">
    <property type="entry name" value="Peptidase_M20"/>
</dbReference>
<organism evidence="7 8">
    <name type="scientific">Candidatus Afipia apatlaquensis</name>
    <dbReference type="NCBI Taxonomy" id="2712852"/>
    <lineage>
        <taxon>Bacteria</taxon>
        <taxon>Pseudomonadati</taxon>
        <taxon>Pseudomonadota</taxon>
        <taxon>Alphaproteobacteria</taxon>
        <taxon>Hyphomicrobiales</taxon>
        <taxon>Nitrobacteraceae</taxon>
        <taxon>Afipia</taxon>
    </lineage>
</organism>
<keyword evidence="6" id="KW-1133">Transmembrane helix</keyword>
<evidence type="ECO:0000256" key="2">
    <source>
        <dbReference type="ARBA" id="ARBA00022670"/>
    </source>
</evidence>
<evidence type="ECO:0000313" key="8">
    <source>
        <dbReference type="Proteomes" id="UP000480266"/>
    </source>
</evidence>
<protein>
    <submittedName>
        <fullName evidence="7">M20/M25/M40 family metallo-hydrolase</fullName>
    </submittedName>
</protein>
<keyword evidence="4" id="KW-0378">Hydrolase</keyword>
<evidence type="ECO:0000256" key="1">
    <source>
        <dbReference type="ARBA" id="ARBA00006247"/>
    </source>
</evidence>
<dbReference type="AlphaFoldDB" id="A0A7C9RDV2"/>
<evidence type="ECO:0000256" key="4">
    <source>
        <dbReference type="ARBA" id="ARBA00022801"/>
    </source>
</evidence>
<sequence>MRRAIGILRNIILLLIAAVVILAAVLVANAWRKSSQQIAVSPVAPVTIDEQAAAQRLGAAVRLQTIASVTDADQSADAFRAQHDLIAASFPAFHAAAKREIVANYSLLYTWEGSDPKAAPIALLAHQDVVPIAPGTEGDWQVPPFSGAVKDGFIWGRGSWDDKGNLFSMLEAVEQLAKENFRPKRTVYLAFGHDEEVSGKRGAMAMSKLLQSRGVRLDFVFDEGLLITEGIL</sequence>
<keyword evidence="6" id="KW-0472">Membrane</keyword>
<dbReference type="SUPFAM" id="SSF53187">
    <property type="entry name" value="Zn-dependent exopeptidases"/>
    <property type="match status" value="1"/>
</dbReference>
<keyword evidence="2" id="KW-0645">Protease</keyword>
<dbReference type="GO" id="GO:0046872">
    <property type="term" value="F:metal ion binding"/>
    <property type="evidence" value="ECO:0007669"/>
    <property type="project" value="UniProtKB-KW"/>
</dbReference>
<dbReference type="Proteomes" id="UP000480266">
    <property type="component" value="Unassembled WGS sequence"/>
</dbReference>
<keyword evidence="6" id="KW-0812">Transmembrane</keyword>
<gene>
    <name evidence="7" type="ORF">G4V63_03715</name>
</gene>
<dbReference type="PANTHER" id="PTHR45962:SF1">
    <property type="entry name" value="N-FATTY-ACYL-AMINO ACID SYNTHASE_HYDROLASE PM20D1"/>
    <property type="match status" value="1"/>
</dbReference>
<feature type="non-terminal residue" evidence="7">
    <location>
        <position position="232"/>
    </location>
</feature>
<keyword evidence="5" id="KW-0862">Zinc</keyword>
<proteinExistence type="inferred from homology"/>
<feature type="transmembrane region" description="Helical" evidence="6">
    <location>
        <begin position="12"/>
        <end position="31"/>
    </location>
</feature>
<evidence type="ECO:0000313" key="7">
    <source>
        <dbReference type="EMBL" id="NGX94361.1"/>
    </source>
</evidence>
<name>A0A7C9RDV2_9BRAD</name>
<dbReference type="Pfam" id="PF01546">
    <property type="entry name" value="Peptidase_M20"/>
    <property type="match status" value="1"/>
</dbReference>
<dbReference type="GO" id="GO:0006508">
    <property type="term" value="P:proteolysis"/>
    <property type="evidence" value="ECO:0007669"/>
    <property type="project" value="UniProtKB-KW"/>
</dbReference>
<dbReference type="PROSITE" id="PS00758">
    <property type="entry name" value="ARGE_DAPE_CPG2_1"/>
    <property type="match status" value="1"/>
</dbReference>
<dbReference type="GO" id="GO:0008233">
    <property type="term" value="F:peptidase activity"/>
    <property type="evidence" value="ECO:0007669"/>
    <property type="project" value="UniProtKB-KW"/>
</dbReference>
<dbReference type="Gene3D" id="3.40.630.10">
    <property type="entry name" value="Zn peptidases"/>
    <property type="match status" value="1"/>
</dbReference>
<dbReference type="PANTHER" id="PTHR45962">
    <property type="entry name" value="N-FATTY-ACYL-AMINO ACID SYNTHASE/HYDROLASE PM20D1"/>
    <property type="match status" value="1"/>
</dbReference>
<dbReference type="InterPro" id="IPR001261">
    <property type="entry name" value="ArgE/DapE_CS"/>
</dbReference>
<evidence type="ECO:0000256" key="3">
    <source>
        <dbReference type="ARBA" id="ARBA00022723"/>
    </source>
</evidence>
<dbReference type="EMBL" id="JAAMRR010000189">
    <property type="protein sequence ID" value="NGX94361.1"/>
    <property type="molecule type" value="Genomic_DNA"/>
</dbReference>